<dbReference type="GeneID" id="39597944"/>
<protein>
    <submittedName>
        <fullName evidence="2">Uncharacterized protein</fullName>
    </submittedName>
</protein>
<evidence type="ECO:0000313" key="3">
    <source>
        <dbReference type="Proteomes" id="UP000283841"/>
    </source>
</evidence>
<dbReference type="AlphaFoldDB" id="A0A443I627"/>
<dbReference type="VEuPathDB" id="FungiDB:C8Q69DRAFT_440583"/>
<evidence type="ECO:0000256" key="1">
    <source>
        <dbReference type="SAM" id="MobiDB-lite"/>
    </source>
</evidence>
<reference evidence="2 3" key="1">
    <citation type="journal article" date="2018" name="Front. Microbiol.">
        <title>Genomic and genetic insights into a cosmopolitan fungus, Paecilomyces variotii (Eurotiales).</title>
        <authorList>
            <person name="Urquhart A.S."/>
            <person name="Mondo S.J."/>
            <person name="Makela M.R."/>
            <person name="Hane J.K."/>
            <person name="Wiebenga A."/>
            <person name="He G."/>
            <person name="Mihaltcheva S."/>
            <person name="Pangilinan J."/>
            <person name="Lipzen A."/>
            <person name="Barry K."/>
            <person name="de Vries R.P."/>
            <person name="Grigoriev I.V."/>
            <person name="Idnurm A."/>
        </authorList>
    </citation>
    <scope>NUCLEOTIDE SEQUENCE [LARGE SCALE GENOMIC DNA]</scope>
    <source>
        <strain evidence="2 3">CBS 101075</strain>
    </source>
</reference>
<dbReference type="RefSeq" id="XP_028489136.1">
    <property type="nucleotide sequence ID" value="XM_028628667.1"/>
</dbReference>
<feature type="compositionally biased region" description="Low complexity" evidence="1">
    <location>
        <begin position="115"/>
        <end position="127"/>
    </location>
</feature>
<dbReference type="EMBL" id="RCNU01000001">
    <property type="protein sequence ID" value="RWQ99491.1"/>
    <property type="molecule type" value="Genomic_DNA"/>
</dbReference>
<gene>
    <name evidence="2" type="ORF">C8Q69DRAFT_440583</name>
</gene>
<feature type="region of interest" description="Disordered" evidence="1">
    <location>
        <begin position="74"/>
        <end position="133"/>
    </location>
</feature>
<dbReference type="Proteomes" id="UP000283841">
    <property type="component" value="Unassembled WGS sequence"/>
</dbReference>
<feature type="compositionally biased region" description="Polar residues" evidence="1">
    <location>
        <begin position="78"/>
        <end position="95"/>
    </location>
</feature>
<accession>A0A443I627</accession>
<proteinExistence type="predicted"/>
<sequence length="133" mass="14782">MSYKTNYEPYRSASRRQGIPASPSLHPLSALYPHVESLRPSQLHEVIPEWYMEEHPEAAAHSYWARVVGYTSAEPASPTASLSSQHSINSSASRQSRNRMRAISKMRKTLRGAGSTASLRSTSSRSTHASRAR</sequence>
<evidence type="ECO:0000313" key="2">
    <source>
        <dbReference type="EMBL" id="RWQ99491.1"/>
    </source>
</evidence>
<organism evidence="2 3">
    <name type="scientific">Byssochlamys spectabilis</name>
    <name type="common">Paecilomyces variotii</name>
    <dbReference type="NCBI Taxonomy" id="264951"/>
    <lineage>
        <taxon>Eukaryota</taxon>
        <taxon>Fungi</taxon>
        <taxon>Dikarya</taxon>
        <taxon>Ascomycota</taxon>
        <taxon>Pezizomycotina</taxon>
        <taxon>Eurotiomycetes</taxon>
        <taxon>Eurotiomycetidae</taxon>
        <taxon>Eurotiales</taxon>
        <taxon>Thermoascaceae</taxon>
        <taxon>Paecilomyces</taxon>
    </lineage>
</organism>
<feature type="region of interest" description="Disordered" evidence="1">
    <location>
        <begin position="1"/>
        <end position="26"/>
    </location>
</feature>
<feature type="compositionally biased region" description="Basic residues" evidence="1">
    <location>
        <begin position="96"/>
        <end position="110"/>
    </location>
</feature>
<comment type="caution">
    <text evidence="2">The sequence shown here is derived from an EMBL/GenBank/DDBJ whole genome shotgun (WGS) entry which is preliminary data.</text>
</comment>
<keyword evidence="3" id="KW-1185">Reference proteome</keyword>
<name>A0A443I627_BYSSP</name>